<keyword evidence="2" id="KW-1185">Reference proteome</keyword>
<evidence type="ECO:0000313" key="2">
    <source>
        <dbReference type="Proteomes" id="UP001490330"/>
    </source>
</evidence>
<proteinExistence type="predicted"/>
<comment type="caution">
    <text evidence="1">The sequence shown here is derived from an EMBL/GenBank/DDBJ whole genome shotgun (WGS) entry which is preliminary data.</text>
</comment>
<organism evidence="1 2">
    <name type="scientific">Streptomyces flaveolus</name>
    <dbReference type="NCBI Taxonomy" id="67297"/>
    <lineage>
        <taxon>Bacteria</taxon>
        <taxon>Bacillati</taxon>
        <taxon>Actinomycetota</taxon>
        <taxon>Actinomycetes</taxon>
        <taxon>Kitasatosporales</taxon>
        <taxon>Streptomycetaceae</taxon>
        <taxon>Streptomyces</taxon>
    </lineage>
</organism>
<dbReference type="Pfam" id="PF03995">
    <property type="entry name" value="Inhibitor_I36"/>
    <property type="match status" value="1"/>
</dbReference>
<gene>
    <name evidence="1" type="ORF">ABT322_40315</name>
</gene>
<sequence>MTATTTGDVLQLDPVDTPNIGWAWNDRASSVWRRSDKDACIWTDADYYGYWYGIPPGAKQELLFAYDNAVSALGFGGCGG</sequence>
<dbReference type="EMBL" id="JBEPCV010000082">
    <property type="protein sequence ID" value="MER6909835.1"/>
    <property type="molecule type" value="Genomic_DNA"/>
</dbReference>
<evidence type="ECO:0000313" key="1">
    <source>
        <dbReference type="EMBL" id="MER6909835.1"/>
    </source>
</evidence>
<dbReference type="RefSeq" id="WP_350726218.1">
    <property type="nucleotide sequence ID" value="NZ_JBEPCO010000089.1"/>
</dbReference>
<accession>A0ABV1VTL4</accession>
<name>A0ABV1VTL4_9ACTN</name>
<protein>
    <submittedName>
        <fullName evidence="1">Peptidase inhibitor family I36 protein</fullName>
    </submittedName>
</protein>
<reference evidence="1 2" key="1">
    <citation type="submission" date="2024-06" db="EMBL/GenBank/DDBJ databases">
        <title>The Natural Products Discovery Center: Release of the First 8490 Sequenced Strains for Exploring Actinobacteria Biosynthetic Diversity.</title>
        <authorList>
            <person name="Kalkreuter E."/>
            <person name="Kautsar S.A."/>
            <person name="Yang D."/>
            <person name="Bader C.D."/>
            <person name="Teijaro C.N."/>
            <person name="Fluegel L."/>
            <person name="Davis C.M."/>
            <person name="Simpson J.R."/>
            <person name="Lauterbach L."/>
            <person name="Steele A.D."/>
            <person name="Gui C."/>
            <person name="Meng S."/>
            <person name="Li G."/>
            <person name="Viehrig K."/>
            <person name="Ye F."/>
            <person name="Su P."/>
            <person name="Kiefer A.F."/>
            <person name="Nichols A."/>
            <person name="Cepeda A.J."/>
            <person name="Yan W."/>
            <person name="Fan B."/>
            <person name="Jiang Y."/>
            <person name="Adhikari A."/>
            <person name="Zheng C.-J."/>
            <person name="Schuster L."/>
            <person name="Cowan T.M."/>
            <person name="Smanski M.J."/>
            <person name="Chevrette M.G."/>
            <person name="De Carvalho L.P.S."/>
            <person name="Shen B."/>
        </authorList>
    </citation>
    <scope>NUCLEOTIDE SEQUENCE [LARGE SCALE GENOMIC DNA]</scope>
    <source>
        <strain evidence="1 2">NPDC000632</strain>
    </source>
</reference>
<dbReference type="Gene3D" id="2.60.20.10">
    <property type="entry name" value="Crystallins"/>
    <property type="match status" value="1"/>
</dbReference>
<dbReference type="Proteomes" id="UP001490330">
    <property type="component" value="Unassembled WGS sequence"/>
</dbReference>